<dbReference type="EMBL" id="CAJOAY010002154">
    <property type="protein sequence ID" value="CAF3926385.1"/>
    <property type="molecule type" value="Genomic_DNA"/>
</dbReference>
<dbReference type="EMBL" id="CAJNON010000206">
    <property type="protein sequence ID" value="CAF1101718.1"/>
    <property type="molecule type" value="Genomic_DNA"/>
</dbReference>
<keyword evidence="1" id="KW-0472">Membrane</keyword>
<accession>A0A814P248</accession>
<dbReference type="AlphaFoldDB" id="A0A814P248"/>
<sequence length="149" mass="16194">MFYSIVICIISLTAITRISSENLNGIYVIDSCECNSPTEKCEPKGPFILDQQRTSFAVRYGAVQVGVGTSGNNRLDLYLNKNRCKGSWNGKSRLADLKCQHENGVICSTKLRCVSGACLDDKSNIVASSSMTIATSALSLITTLLILIY</sequence>
<dbReference type="Proteomes" id="UP000663881">
    <property type="component" value="Unassembled WGS sequence"/>
</dbReference>
<evidence type="ECO:0000256" key="2">
    <source>
        <dbReference type="SAM" id="SignalP"/>
    </source>
</evidence>
<feature type="signal peptide" evidence="2">
    <location>
        <begin position="1"/>
        <end position="20"/>
    </location>
</feature>
<keyword evidence="1" id="KW-1133">Transmembrane helix</keyword>
<name>A0A814P248_9BILA</name>
<evidence type="ECO:0000313" key="3">
    <source>
        <dbReference type="EMBL" id="CAF1101718.1"/>
    </source>
</evidence>
<keyword evidence="2" id="KW-0732">Signal</keyword>
<proteinExistence type="predicted"/>
<evidence type="ECO:0000313" key="5">
    <source>
        <dbReference type="Proteomes" id="UP000663891"/>
    </source>
</evidence>
<protein>
    <submittedName>
        <fullName evidence="3">Uncharacterized protein</fullName>
    </submittedName>
</protein>
<gene>
    <name evidence="4" type="ORF">OKA104_LOCUS25567</name>
    <name evidence="3" type="ORF">VCS650_LOCUS20139</name>
</gene>
<dbReference type="OrthoDB" id="10031194at2759"/>
<feature type="chain" id="PRO_5035684957" evidence="2">
    <location>
        <begin position="21"/>
        <end position="149"/>
    </location>
</feature>
<keyword evidence="1" id="KW-0812">Transmembrane</keyword>
<evidence type="ECO:0000256" key="1">
    <source>
        <dbReference type="SAM" id="Phobius"/>
    </source>
</evidence>
<dbReference type="Proteomes" id="UP000663891">
    <property type="component" value="Unassembled WGS sequence"/>
</dbReference>
<comment type="caution">
    <text evidence="3">The sequence shown here is derived from an EMBL/GenBank/DDBJ whole genome shotgun (WGS) entry which is preliminary data.</text>
</comment>
<organism evidence="3 5">
    <name type="scientific">Adineta steineri</name>
    <dbReference type="NCBI Taxonomy" id="433720"/>
    <lineage>
        <taxon>Eukaryota</taxon>
        <taxon>Metazoa</taxon>
        <taxon>Spiralia</taxon>
        <taxon>Gnathifera</taxon>
        <taxon>Rotifera</taxon>
        <taxon>Eurotatoria</taxon>
        <taxon>Bdelloidea</taxon>
        <taxon>Adinetida</taxon>
        <taxon>Adinetidae</taxon>
        <taxon>Adineta</taxon>
    </lineage>
</organism>
<reference evidence="3" key="1">
    <citation type="submission" date="2021-02" db="EMBL/GenBank/DDBJ databases">
        <authorList>
            <person name="Nowell W R."/>
        </authorList>
    </citation>
    <scope>NUCLEOTIDE SEQUENCE</scope>
</reference>
<evidence type="ECO:0000313" key="4">
    <source>
        <dbReference type="EMBL" id="CAF3926385.1"/>
    </source>
</evidence>
<feature type="transmembrane region" description="Helical" evidence="1">
    <location>
        <begin position="125"/>
        <end position="148"/>
    </location>
</feature>